<dbReference type="EMBL" id="JAEHFJ010000004">
    <property type="protein sequence ID" value="MBJ2174452.1"/>
    <property type="molecule type" value="Genomic_DNA"/>
</dbReference>
<dbReference type="Proteomes" id="UP000623301">
    <property type="component" value="Unassembled WGS sequence"/>
</dbReference>
<gene>
    <name evidence="2" type="ORF">JBL43_09400</name>
</gene>
<proteinExistence type="predicted"/>
<evidence type="ECO:0000259" key="1">
    <source>
        <dbReference type="Pfam" id="PF13472"/>
    </source>
</evidence>
<evidence type="ECO:0000313" key="2">
    <source>
        <dbReference type="EMBL" id="MBJ2174452.1"/>
    </source>
</evidence>
<dbReference type="Gene3D" id="3.40.50.1110">
    <property type="entry name" value="SGNH hydrolase"/>
    <property type="match status" value="1"/>
</dbReference>
<dbReference type="PROSITE" id="PS51257">
    <property type="entry name" value="PROKAR_LIPOPROTEIN"/>
    <property type="match status" value="1"/>
</dbReference>
<dbReference type="PROSITE" id="PS01098">
    <property type="entry name" value="LIPASE_GDSL_SER"/>
    <property type="match status" value="1"/>
</dbReference>
<evidence type="ECO:0000313" key="3">
    <source>
        <dbReference type="Proteomes" id="UP000623301"/>
    </source>
</evidence>
<dbReference type="InterPro" id="IPR008265">
    <property type="entry name" value="Lipase_GDSL_AS"/>
</dbReference>
<organism evidence="2 3">
    <name type="scientific">Aureibaculum flavum</name>
    <dbReference type="NCBI Taxonomy" id="2795986"/>
    <lineage>
        <taxon>Bacteria</taxon>
        <taxon>Pseudomonadati</taxon>
        <taxon>Bacteroidota</taxon>
        <taxon>Flavobacteriia</taxon>
        <taxon>Flavobacteriales</taxon>
        <taxon>Flavobacteriaceae</taxon>
        <taxon>Aureibaculum</taxon>
    </lineage>
</organism>
<feature type="domain" description="SGNH hydrolase-type esterase" evidence="1">
    <location>
        <begin position="59"/>
        <end position="223"/>
    </location>
</feature>
<dbReference type="InterPro" id="IPR051532">
    <property type="entry name" value="Ester_Hydrolysis_Enzymes"/>
</dbReference>
<dbReference type="InterPro" id="IPR036514">
    <property type="entry name" value="SGNH_hydro_sf"/>
</dbReference>
<keyword evidence="3" id="KW-1185">Reference proteome</keyword>
<dbReference type="InterPro" id="IPR013830">
    <property type="entry name" value="SGNH_hydro"/>
</dbReference>
<dbReference type="PANTHER" id="PTHR30383">
    <property type="entry name" value="THIOESTERASE 1/PROTEASE 1/LYSOPHOSPHOLIPASE L1"/>
    <property type="match status" value="1"/>
</dbReference>
<sequence>MITKIYDSFNPIFLKFCYFMIATVLISCRGDVAKKENNEEVKTAEGVVAEKTDSKKILFFGDSLTAGYGLDDVNDAFPALIQSTIDSLGLDYTIINSGVSGETSAGGKSRIGWVLKQKVDVFVLELGANDGLRGIPLIETKANLQSIIDTVKEKLPEATIILAGMELPPNMGPEYTSEFRTVFSDLASENELPFIPFILKDVGGVVELNQEDGIHPTVEGHKIVAKTVWDVLVKVVE</sequence>
<name>A0ABS0WR46_9FLAO</name>
<accession>A0ABS0WR46</accession>
<dbReference type="Pfam" id="PF13472">
    <property type="entry name" value="Lipase_GDSL_2"/>
    <property type="match status" value="1"/>
</dbReference>
<reference evidence="2 3" key="1">
    <citation type="submission" date="2020-12" db="EMBL/GenBank/DDBJ databases">
        <title>Aureibaculum luteum sp. nov. and Aureibaculum flavum sp. nov., novel members of the family Flavobacteriaceae isolated from Antarctic intertidal sediments.</title>
        <authorList>
            <person name="He X."/>
            <person name="Zhang X."/>
        </authorList>
    </citation>
    <scope>NUCLEOTIDE SEQUENCE [LARGE SCALE GENOMIC DNA]</scope>
    <source>
        <strain evidence="2 3">A20</strain>
    </source>
</reference>
<protein>
    <submittedName>
        <fullName evidence="2">Arylesterase</fullName>
    </submittedName>
</protein>
<dbReference type="SUPFAM" id="SSF52266">
    <property type="entry name" value="SGNH hydrolase"/>
    <property type="match status" value="1"/>
</dbReference>
<comment type="caution">
    <text evidence="2">The sequence shown here is derived from an EMBL/GenBank/DDBJ whole genome shotgun (WGS) entry which is preliminary data.</text>
</comment>
<dbReference type="PANTHER" id="PTHR30383:SF5">
    <property type="entry name" value="SGNH HYDROLASE-TYPE ESTERASE DOMAIN-CONTAINING PROTEIN"/>
    <property type="match status" value="1"/>
</dbReference>
<dbReference type="CDD" id="cd01822">
    <property type="entry name" value="Lysophospholipase_L1_like"/>
    <property type="match status" value="1"/>
</dbReference>